<accession>A0A5N5EEQ8</accession>
<dbReference type="AlphaFoldDB" id="A0A5N5EEQ8"/>
<gene>
    <name evidence="2" type="ORF">F5983_34050</name>
</gene>
<proteinExistence type="predicted"/>
<keyword evidence="1" id="KW-0812">Transmembrane</keyword>
<evidence type="ECO:0008006" key="4">
    <source>
        <dbReference type="Google" id="ProtNLM"/>
    </source>
</evidence>
<sequence length="149" mass="15130">MSTEATPSTPSPAATERPRRITALAGINALEGAALAVSGLYLLVMGVLGRPESPQQAETVGITLIALGAIPLIAARGLMLLRSWSRGPALITQIMALPVAWTLLRSQGALIPAGIVLAAVAVTGLVLVLNPATTQILGLRRGAGADPEA</sequence>
<organism evidence="2 3">
    <name type="scientific">Streptomyces arboris</name>
    <dbReference type="NCBI Taxonomy" id="2600619"/>
    <lineage>
        <taxon>Bacteria</taxon>
        <taxon>Bacillati</taxon>
        <taxon>Actinomycetota</taxon>
        <taxon>Actinomycetes</taxon>
        <taxon>Kitasatosporales</taxon>
        <taxon>Streptomycetaceae</taxon>
        <taxon>Streptomyces</taxon>
    </lineage>
</organism>
<keyword evidence="1" id="KW-1133">Transmembrane helix</keyword>
<feature type="transmembrane region" description="Helical" evidence="1">
    <location>
        <begin position="60"/>
        <end position="81"/>
    </location>
</feature>
<evidence type="ECO:0000313" key="2">
    <source>
        <dbReference type="EMBL" id="KAB2588141.1"/>
    </source>
</evidence>
<evidence type="ECO:0000313" key="3">
    <source>
        <dbReference type="Proteomes" id="UP000326907"/>
    </source>
</evidence>
<feature type="transmembrane region" description="Helical" evidence="1">
    <location>
        <begin position="88"/>
        <end position="104"/>
    </location>
</feature>
<feature type="transmembrane region" description="Helical" evidence="1">
    <location>
        <begin position="110"/>
        <end position="132"/>
    </location>
</feature>
<protein>
    <recommendedName>
        <fullName evidence="4">Integral membrane protein</fullName>
    </recommendedName>
</protein>
<comment type="caution">
    <text evidence="2">The sequence shown here is derived from an EMBL/GenBank/DDBJ whole genome shotgun (WGS) entry which is preliminary data.</text>
</comment>
<keyword evidence="1" id="KW-0472">Membrane</keyword>
<keyword evidence="3" id="KW-1185">Reference proteome</keyword>
<feature type="transmembrane region" description="Helical" evidence="1">
    <location>
        <begin position="21"/>
        <end position="48"/>
    </location>
</feature>
<dbReference type="RefSeq" id="WP_151513693.1">
    <property type="nucleotide sequence ID" value="NZ_JBHUTW010000002.1"/>
</dbReference>
<dbReference type="EMBL" id="VYUA01000058">
    <property type="protein sequence ID" value="KAB2588141.1"/>
    <property type="molecule type" value="Genomic_DNA"/>
</dbReference>
<dbReference type="Proteomes" id="UP000326907">
    <property type="component" value="Unassembled WGS sequence"/>
</dbReference>
<reference evidence="2 3" key="1">
    <citation type="submission" date="2019-09" db="EMBL/GenBank/DDBJ databases">
        <authorList>
            <person name="Liu P."/>
        </authorList>
    </citation>
    <scope>NUCLEOTIDE SEQUENCE [LARGE SCALE GENOMIC DNA]</scope>
    <source>
        <strain evidence="2 3">TRM68085</strain>
    </source>
</reference>
<name>A0A5N5EEQ8_9ACTN</name>
<evidence type="ECO:0000256" key="1">
    <source>
        <dbReference type="SAM" id="Phobius"/>
    </source>
</evidence>